<organism evidence="3 4">
    <name type="scientific">Cocleimonas flava</name>
    <dbReference type="NCBI Taxonomy" id="634765"/>
    <lineage>
        <taxon>Bacteria</taxon>
        <taxon>Pseudomonadati</taxon>
        <taxon>Pseudomonadota</taxon>
        <taxon>Gammaproteobacteria</taxon>
        <taxon>Thiotrichales</taxon>
        <taxon>Thiotrichaceae</taxon>
        <taxon>Cocleimonas</taxon>
    </lineage>
</organism>
<dbReference type="AlphaFoldDB" id="A0A4R1EZL1"/>
<dbReference type="EMBL" id="SMFQ01000003">
    <property type="protein sequence ID" value="TCJ86933.1"/>
    <property type="molecule type" value="Genomic_DNA"/>
</dbReference>
<dbReference type="GO" id="GO:0090071">
    <property type="term" value="P:negative regulation of ribosome biogenesis"/>
    <property type="evidence" value="ECO:0007669"/>
    <property type="project" value="UniProtKB-UniRule"/>
</dbReference>
<dbReference type="PANTHER" id="PTHR21043">
    <property type="entry name" value="IOJAP SUPERFAMILY ORTHOLOG"/>
    <property type="match status" value="1"/>
</dbReference>
<comment type="function">
    <text evidence="2">Functions as a ribosomal silencing factor. Interacts with ribosomal protein uL14 (rplN), blocking formation of intersubunit bridge B8. Prevents association of the 30S and 50S ribosomal subunits and the formation of functional ribosomes, thus repressing translation.</text>
</comment>
<dbReference type="PANTHER" id="PTHR21043:SF0">
    <property type="entry name" value="MITOCHONDRIAL ASSEMBLY OF RIBOSOMAL LARGE SUBUNIT PROTEIN 1"/>
    <property type="match status" value="1"/>
</dbReference>
<comment type="caution">
    <text evidence="3">The sequence shown here is derived from an EMBL/GenBank/DDBJ whole genome shotgun (WGS) entry which is preliminary data.</text>
</comment>
<dbReference type="GO" id="GO:0005737">
    <property type="term" value="C:cytoplasm"/>
    <property type="evidence" value="ECO:0007669"/>
    <property type="project" value="UniProtKB-SubCell"/>
</dbReference>
<sequence>MKLNEISDLVQNALEDMKAVDIVAVDVTGKSSMTDKLYIATGNSTRHVKSIAENVVIEAKKAGLDVIGTEGKGSSEWVLVDLNDVIVHVMLETTREFYQLEKLWAADDANDKSVEQAVADKNA</sequence>
<dbReference type="GO" id="GO:0017148">
    <property type="term" value="P:negative regulation of translation"/>
    <property type="evidence" value="ECO:0007669"/>
    <property type="project" value="UniProtKB-UniRule"/>
</dbReference>
<gene>
    <name evidence="2" type="primary">rsfS</name>
    <name evidence="3" type="ORF">EV695_1433</name>
</gene>
<dbReference type="SUPFAM" id="SSF81301">
    <property type="entry name" value="Nucleotidyltransferase"/>
    <property type="match status" value="1"/>
</dbReference>
<keyword evidence="4" id="KW-1185">Reference proteome</keyword>
<name>A0A4R1EZL1_9GAMM</name>
<keyword evidence="2" id="KW-0678">Repressor</keyword>
<evidence type="ECO:0000256" key="1">
    <source>
        <dbReference type="ARBA" id="ARBA00010574"/>
    </source>
</evidence>
<comment type="similarity">
    <text evidence="1 2">Belongs to the Iojap/RsfS family.</text>
</comment>
<evidence type="ECO:0000256" key="2">
    <source>
        <dbReference type="HAMAP-Rule" id="MF_01477"/>
    </source>
</evidence>
<dbReference type="OrthoDB" id="9793681at2"/>
<evidence type="ECO:0000313" key="4">
    <source>
        <dbReference type="Proteomes" id="UP000294887"/>
    </source>
</evidence>
<dbReference type="Gene3D" id="3.30.460.10">
    <property type="entry name" value="Beta Polymerase, domain 2"/>
    <property type="match status" value="1"/>
</dbReference>
<keyword evidence="2" id="KW-0963">Cytoplasm</keyword>
<accession>A0A4R1EZL1</accession>
<keyword evidence="2" id="KW-0810">Translation regulation</keyword>
<protein>
    <recommendedName>
        <fullName evidence="2">Ribosomal silencing factor RsfS</fullName>
    </recommendedName>
</protein>
<dbReference type="NCBIfam" id="TIGR00090">
    <property type="entry name" value="rsfS_iojap_ybeB"/>
    <property type="match status" value="1"/>
</dbReference>
<dbReference type="GO" id="GO:0043023">
    <property type="term" value="F:ribosomal large subunit binding"/>
    <property type="evidence" value="ECO:0007669"/>
    <property type="project" value="TreeGrafter"/>
</dbReference>
<dbReference type="HAMAP" id="MF_01477">
    <property type="entry name" value="Iojap_RsfS"/>
    <property type="match status" value="1"/>
</dbReference>
<comment type="subcellular location">
    <subcellularLocation>
        <location evidence="2">Cytoplasm</location>
    </subcellularLocation>
</comment>
<reference evidence="3 4" key="1">
    <citation type="submission" date="2019-03" db="EMBL/GenBank/DDBJ databases">
        <title>Genomic Encyclopedia of Type Strains, Phase IV (KMG-IV): sequencing the most valuable type-strain genomes for metagenomic binning, comparative biology and taxonomic classification.</title>
        <authorList>
            <person name="Goeker M."/>
        </authorList>
    </citation>
    <scope>NUCLEOTIDE SEQUENCE [LARGE SCALE GENOMIC DNA]</scope>
    <source>
        <strain evidence="3 4">DSM 24830</strain>
    </source>
</reference>
<dbReference type="RefSeq" id="WP_131905259.1">
    <property type="nucleotide sequence ID" value="NZ_BAAAFU010000004.1"/>
</dbReference>
<evidence type="ECO:0000313" key="3">
    <source>
        <dbReference type="EMBL" id="TCJ86933.1"/>
    </source>
</evidence>
<comment type="subunit">
    <text evidence="2">Interacts with ribosomal protein uL14 (rplN).</text>
</comment>
<dbReference type="GO" id="GO:0042256">
    <property type="term" value="P:cytosolic ribosome assembly"/>
    <property type="evidence" value="ECO:0007669"/>
    <property type="project" value="UniProtKB-UniRule"/>
</dbReference>
<dbReference type="Proteomes" id="UP000294887">
    <property type="component" value="Unassembled WGS sequence"/>
</dbReference>
<dbReference type="Pfam" id="PF02410">
    <property type="entry name" value="RsfS"/>
    <property type="match status" value="1"/>
</dbReference>
<dbReference type="InterPro" id="IPR043519">
    <property type="entry name" value="NT_sf"/>
</dbReference>
<proteinExistence type="inferred from homology"/>
<dbReference type="InterPro" id="IPR004394">
    <property type="entry name" value="Iojap/RsfS/C7orf30"/>
</dbReference>